<dbReference type="GO" id="GO:0005886">
    <property type="term" value="C:plasma membrane"/>
    <property type="evidence" value="ECO:0000318"/>
    <property type="project" value="GO_Central"/>
</dbReference>
<dbReference type="GO" id="GO:0000077">
    <property type="term" value="P:DNA damage checkpoint signaling"/>
    <property type="evidence" value="ECO:0007669"/>
    <property type="project" value="InterPro"/>
</dbReference>
<evidence type="ECO:0000256" key="3">
    <source>
        <dbReference type="ARBA" id="ARBA00022448"/>
    </source>
</evidence>
<dbReference type="SUPFAM" id="SSF52540">
    <property type="entry name" value="P-loop containing nucleoside triphosphate hydrolases"/>
    <property type="match status" value="1"/>
</dbReference>
<dbReference type="InterPro" id="IPR013525">
    <property type="entry name" value="ABC2_TM"/>
</dbReference>
<name>A0A2A6CDI9_PRIPA</name>
<dbReference type="InterPro" id="IPR050352">
    <property type="entry name" value="ABCG_transporters"/>
</dbReference>
<feature type="transmembrane region" description="Helical" evidence="10">
    <location>
        <begin position="499"/>
        <end position="519"/>
    </location>
</feature>
<dbReference type="PANTHER" id="PTHR48041:SF139">
    <property type="entry name" value="PROTEIN SCARLET"/>
    <property type="match status" value="1"/>
</dbReference>
<dbReference type="PROSITE" id="PS00211">
    <property type="entry name" value="ABC_TRANSPORTER_1"/>
    <property type="match status" value="1"/>
</dbReference>
<keyword evidence="4 10" id="KW-0812">Transmembrane</keyword>
<sequence>MSPVVITPIVLTRVNRPAPERGNLVMSGSLSLCEDDLTPLLDSDTALEDGGEQRREEEEREEEERRRPEGEEEARLLRKVASQTISLFDMPHRSVSSTVTMCPSMHFSWHNVSAQTLDNRPSSSPLPFLKRASTASCSTTVDIEKRPDQKWILNEVFGVAQPGEVLAIMGSSGAGKTTLLNILAHRNTNGMEVEGAIKVNGLRVTKDFMQKISAYVEQEDAFIGSLTVREQLRFVASLRMGKRYTRKEQERRVESVMKDLGLLPSADTVIRTKYRSMLSGGEKKRLAFAAEILTSPPLLLCDEPTSGLDAFLAFQVVSVLKSLARSKGMTILLTIHQPSSQVFALFDRIYLMSEGRVAFSGTPAQARETWTRMGRPLPLNFNPADHYINTLAITNGPEESRQRREVKRITDSFALSPEGRTLQREARTGEVRKDSEMDEMRSSEQGAVRNRMGGAGGGGTRGEERYKSTWFQQVRALTWRGYKTIIRDPSLLKTQMIQAILIAVLTGIIYVMNVNGAIFQNINNQAFLFVFSGMLTLNSELPVFHREHTASLYRTSAYFLARNLAEFIPYTIYSIVFSSILYWMSGLVADGFAFLIYVVVSALIMHVAISCSYLVACIFTSRAVCGTVLPVFTVPATAFSGFYINVSSLPFYFLPLKYLSYFAYAYEALAANQWTRIETIPGCPAANTTCFHNGEEVLESMTFRASNMYWNMGILALMIVGIRLIAFGSLWLKSWSTEYRLVTPLDAMRFSCTIADEGSVDNVARYLRTVAAICRNKVGMKISGEAIELHSAETVKSGGHSLSLKFDAKHSFSTYAFLPFSEDVPFIMLEIEIKKLADIFHTAKGHVRWKLFNKPTGMGLKKPHFLLQMREAHVSHHLPVTVVTEKRWEAYERQPQPIGKQIAMPNARVIFRTLQQFRASAARFVIMQCDQEGKFSLGAQLDQAKTVVHFADCMVDMSATSEIEPFRTKLGIKSLLTCFGGILAAPHCNCTLNVISDRTAEIQVQLYESELSFVLGTVVHE</sequence>
<feature type="transmembrane region" description="Helical" evidence="10">
    <location>
        <begin position="623"/>
        <end position="644"/>
    </location>
</feature>
<evidence type="ECO:0000256" key="4">
    <source>
        <dbReference type="ARBA" id="ARBA00022692"/>
    </source>
</evidence>
<organism evidence="11 12">
    <name type="scientific">Pristionchus pacificus</name>
    <name type="common">Parasitic nematode worm</name>
    <dbReference type="NCBI Taxonomy" id="54126"/>
    <lineage>
        <taxon>Eukaryota</taxon>
        <taxon>Metazoa</taxon>
        <taxon>Ecdysozoa</taxon>
        <taxon>Nematoda</taxon>
        <taxon>Chromadorea</taxon>
        <taxon>Rhabditida</taxon>
        <taxon>Rhabditina</taxon>
        <taxon>Diplogasteromorpha</taxon>
        <taxon>Diplogasteroidea</taxon>
        <taxon>Neodiplogasteridae</taxon>
        <taxon>Pristionchus</taxon>
    </lineage>
</organism>
<proteinExistence type="inferred from homology"/>
<reference evidence="12" key="1">
    <citation type="journal article" date="2008" name="Nat. Genet.">
        <title>The Pristionchus pacificus genome provides a unique perspective on nematode lifestyle and parasitism.</title>
        <authorList>
            <person name="Dieterich C."/>
            <person name="Clifton S.W."/>
            <person name="Schuster L.N."/>
            <person name="Chinwalla A."/>
            <person name="Delehaunty K."/>
            <person name="Dinkelacker I."/>
            <person name="Fulton L."/>
            <person name="Fulton R."/>
            <person name="Godfrey J."/>
            <person name="Minx P."/>
            <person name="Mitreva M."/>
            <person name="Roeseler W."/>
            <person name="Tian H."/>
            <person name="Witte H."/>
            <person name="Yang S.P."/>
            <person name="Wilson R.K."/>
            <person name="Sommer R.J."/>
        </authorList>
    </citation>
    <scope>NUCLEOTIDE SEQUENCE [LARGE SCALE GENOMIC DNA]</scope>
    <source>
        <strain evidence="12">PS312</strain>
    </source>
</reference>
<evidence type="ECO:0000256" key="9">
    <source>
        <dbReference type="SAM" id="MobiDB-lite"/>
    </source>
</evidence>
<dbReference type="EnsemblMetazoa" id="PPA08263.1">
    <property type="protein sequence ID" value="PPA08263.1"/>
    <property type="gene ID" value="WBGene00097817"/>
</dbReference>
<dbReference type="InterPro" id="IPR003593">
    <property type="entry name" value="AAA+_ATPase"/>
</dbReference>
<evidence type="ECO:0000313" key="11">
    <source>
        <dbReference type="EnsemblMetazoa" id="PPA08263.1"/>
    </source>
</evidence>
<comment type="subcellular location">
    <subcellularLocation>
        <location evidence="1">Membrane</location>
        <topology evidence="1">Multi-pass membrane protein</topology>
    </subcellularLocation>
</comment>
<protein>
    <submittedName>
        <fullName evidence="11">Wht-7</fullName>
    </submittedName>
</protein>
<dbReference type="InterPro" id="IPR027417">
    <property type="entry name" value="P-loop_NTPase"/>
</dbReference>
<feature type="region of interest" description="Disordered" evidence="9">
    <location>
        <begin position="41"/>
        <end position="74"/>
    </location>
</feature>
<evidence type="ECO:0000256" key="8">
    <source>
        <dbReference type="ARBA" id="ARBA00023136"/>
    </source>
</evidence>
<dbReference type="GO" id="GO:0016887">
    <property type="term" value="F:ATP hydrolysis activity"/>
    <property type="evidence" value="ECO:0007669"/>
    <property type="project" value="InterPro"/>
</dbReference>
<keyword evidence="6" id="KW-0067">ATP-binding</keyword>
<feature type="transmembrane region" description="Helical" evidence="10">
    <location>
        <begin position="525"/>
        <end position="544"/>
    </location>
</feature>
<dbReference type="FunFam" id="3.40.50.300:FF:004155">
    <property type="entry name" value="WHiTe (Drosophila) related ABC transporter"/>
    <property type="match status" value="1"/>
</dbReference>
<accession>A0A2A6CDI9</accession>
<dbReference type="Gene3D" id="3.40.50.300">
    <property type="entry name" value="P-loop containing nucleotide triphosphate hydrolases"/>
    <property type="match status" value="1"/>
</dbReference>
<feature type="transmembrane region" description="Helical" evidence="10">
    <location>
        <begin position="564"/>
        <end position="585"/>
    </location>
</feature>
<dbReference type="GO" id="GO:0055085">
    <property type="term" value="P:transmembrane transport"/>
    <property type="evidence" value="ECO:0000318"/>
    <property type="project" value="GO_Central"/>
</dbReference>
<dbReference type="InterPro" id="IPR017871">
    <property type="entry name" value="ABC_transporter-like_CS"/>
</dbReference>
<keyword evidence="8 10" id="KW-0472">Membrane</keyword>
<evidence type="ECO:0000313" key="12">
    <source>
        <dbReference type="Proteomes" id="UP000005239"/>
    </source>
</evidence>
<dbReference type="InterPro" id="IPR003439">
    <property type="entry name" value="ABC_transporter-like_ATP-bd"/>
</dbReference>
<evidence type="ECO:0000256" key="7">
    <source>
        <dbReference type="ARBA" id="ARBA00022989"/>
    </source>
</evidence>
<evidence type="ECO:0000256" key="10">
    <source>
        <dbReference type="SAM" id="Phobius"/>
    </source>
</evidence>
<dbReference type="Pfam" id="PF01061">
    <property type="entry name" value="ABC2_membrane"/>
    <property type="match status" value="1"/>
</dbReference>
<dbReference type="SMART" id="SM00382">
    <property type="entry name" value="AAA"/>
    <property type="match status" value="1"/>
</dbReference>
<accession>A0A8R1YFD5</accession>
<feature type="compositionally biased region" description="Basic and acidic residues" evidence="9">
    <location>
        <begin position="421"/>
        <end position="442"/>
    </location>
</feature>
<dbReference type="PROSITE" id="PS50893">
    <property type="entry name" value="ABC_TRANSPORTER_2"/>
    <property type="match status" value="1"/>
</dbReference>
<feature type="transmembrane region" description="Helical" evidence="10">
    <location>
        <begin position="591"/>
        <end position="616"/>
    </location>
</feature>
<feature type="region of interest" description="Disordered" evidence="9">
    <location>
        <begin position="417"/>
        <end position="462"/>
    </location>
</feature>
<dbReference type="InterPro" id="IPR007150">
    <property type="entry name" value="HUS1/Mec3"/>
</dbReference>
<dbReference type="GO" id="GO:0005524">
    <property type="term" value="F:ATP binding"/>
    <property type="evidence" value="ECO:0007669"/>
    <property type="project" value="UniProtKB-KW"/>
</dbReference>
<dbReference type="Pfam" id="PF04005">
    <property type="entry name" value="Hus1"/>
    <property type="match status" value="1"/>
</dbReference>
<keyword evidence="5" id="KW-0547">Nucleotide-binding</keyword>
<evidence type="ECO:0000256" key="5">
    <source>
        <dbReference type="ARBA" id="ARBA00022741"/>
    </source>
</evidence>
<feature type="compositionally biased region" description="Basic and acidic residues" evidence="9">
    <location>
        <begin position="51"/>
        <end position="74"/>
    </location>
</feature>
<dbReference type="GO" id="GO:0140359">
    <property type="term" value="F:ABC-type transporter activity"/>
    <property type="evidence" value="ECO:0007669"/>
    <property type="project" value="InterPro"/>
</dbReference>
<dbReference type="AlphaFoldDB" id="A0A2A6CDI9"/>
<reference evidence="11" key="2">
    <citation type="submission" date="2022-06" db="UniProtKB">
        <authorList>
            <consortium name="EnsemblMetazoa"/>
        </authorList>
    </citation>
    <scope>IDENTIFICATION</scope>
    <source>
        <strain evidence="11">PS312</strain>
    </source>
</reference>
<comment type="similarity">
    <text evidence="2">Belongs to the ABC transporter superfamily. ABCG family. Eye pigment precursor importer (TC 3.A.1.204) subfamily.</text>
</comment>
<dbReference type="PANTHER" id="PTHR48041">
    <property type="entry name" value="ABC TRANSPORTER G FAMILY MEMBER 28"/>
    <property type="match status" value="1"/>
</dbReference>
<dbReference type="GO" id="GO:0042626">
    <property type="term" value="F:ATPase-coupled transmembrane transporter activity"/>
    <property type="evidence" value="ECO:0000318"/>
    <property type="project" value="GO_Central"/>
</dbReference>
<keyword evidence="7 10" id="KW-1133">Transmembrane helix</keyword>
<evidence type="ECO:0000256" key="2">
    <source>
        <dbReference type="ARBA" id="ARBA00005814"/>
    </source>
</evidence>
<dbReference type="Pfam" id="PF00005">
    <property type="entry name" value="ABC_tran"/>
    <property type="match status" value="1"/>
</dbReference>
<evidence type="ECO:0000256" key="1">
    <source>
        <dbReference type="ARBA" id="ARBA00004141"/>
    </source>
</evidence>
<keyword evidence="12" id="KW-1185">Reference proteome</keyword>
<dbReference type="GO" id="GO:0030896">
    <property type="term" value="C:checkpoint clamp complex"/>
    <property type="evidence" value="ECO:0007669"/>
    <property type="project" value="InterPro"/>
</dbReference>
<dbReference type="Proteomes" id="UP000005239">
    <property type="component" value="Unassembled WGS sequence"/>
</dbReference>
<evidence type="ECO:0000256" key="6">
    <source>
        <dbReference type="ARBA" id="ARBA00022840"/>
    </source>
</evidence>
<keyword evidence="3" id="KW-0813">Transport</keyword>
<feature type="transmembrane region" description="Helical" evidence="10">
    <location>
        <begin position="708"/>
        <end position="732"/>
    </location>
</feature>
<gene>
    <name evidence="11" type="primary">WBGene00097817</name>
</gene>
<dbReference type="Gene3D" id="3.70.10.10">
    <property type="match status" value="1"/>
</dbReference>